<name>A0A154BRU4_ANASB</name>
<dbReference type="AlphaFoldDB" id="A0A154BRU4"/>
<feature type="domain" description="RING-type" evidence="2">
    <location>
        <begin position="85"/>
        <end position="128"/>
    </location>
</feature>
<sequence>MAMAISLAIAAFAAYWVFNDARSRGTSMTFCIVWAVGTFAFLIIFLPLYLLFGRKSPKRETPREIHDPNTIDVEAKPVEEPDMNCPMCAKPVREDFVVCPFCGNTLKPRCTNCGRELDREWTECPDCKTPATRK</sequence>
<comment type="caution">
    <text evidence="3">The sequence shown here is derived from an EMBL/GenBank/DDBJ whole genome shotgun (WGS) entry which is preliminary data.</text>
</comment>
<keyword evidence="1" id="KW-0472">Membrane</keyword>
<accession>A0A154BRU4</accession>
<dbReference type="RefSeq" id="WP_082816815.1">
    <property type="nucleotide sequence ID" value="NZ_LSGP01000017.1"/>
</dbReference>
<gene>
    <name evidence="3" type="ORF">AXX12_09390</name>
</gene>
<feature type="transmembrane region" description="Helical" evidence="1">
    <location>
        <begin position="33"/>
        <end position="52"/>
    </location>
</feature>
<dbReference type="InterPro" id="IPR025874">
    <property type="entry name" value="DZR"/>
</dbReference>
<dbReference type="EMBL" id="LSGP01000017">
    <property type="protein sequence ID" value="KYZ76629.1"/>
    <property type="molecule type" value="Genomic_DNA"/>
</dbReference>
<dbReference type="InterPro" id="IPR001841">
    <property type="entry name" value="Znf_RING"/>
</dbReference>
<dbReference type="OrthoDB" id="9788304at2"/>
<keyword evidence="4" id="KW-1185">Reference proteome</keyword>
<dbReference type="Proteomes" id="UP000076268">
    <property type="component" value="Unassembled WGS sequence"/>
</dbReference>
<dbReference type="STRING" id="1794912.AXX12_09390"/>
<dbReference type="Pfam" id="PF12773">
    <property type="entry name" value="DZR"/>
    <property type="match status" value="1"/>
</dbReference>
<proteinExistence type="predicted"/>
<keyword evidence="1" id="KW-0812">Transmembrane</keyword>
<evidence type="ECO:0000313" key="4">
    <source>
        <dbReference type="Proteomes" id="UP000076268"/>
    </source>
</evidence>
<evidence type="ECO:0000256" key="1">
    <source>
        <dbReference type="SAM" id="Phobius"/>
    </source>
</evidence>
<protein>
    <recommendedName>
        <fullName evidence="2">RING-type domain-containing protein</fullName>
    </recommendedName>
</protein>
<dbReference type="PROSITE" id="PS50089">
    <property type="entry name" value="ZF_RING_2"/>
    <property type="match status" value="1"/>
</dbReference>
<evidence type="ECO:0000259" key="2">
    <source>
        <dbReference type="PROSITE" id="PS50089"/>
    </source>
</evidence>
<evidence type="ECO:0000313" key="3">
    <source>
        <dbReference type="EMBL" id="KYZ76629.1"/>
    </source>
</evidence>
<keyword evidence="1" id="KW-1133">Transmembrane helix</keyword>
<reference evidence="3 4" key="1">
    <citation type="submission" date="2016-02" db="EMBL/GenBank/DDBJ databases">
        <title>Anaerosporomusa subterraneum gen. nov., sp. nov., a spore-forming obligate anaerobe isolated from saprolite.</title>
        <authorList>
            <person name="Choi J.K."/>
            <person name="Shah M."/>
            <person name="Yee N."/>
        </authorList>
    </citation>
    <scope>NUCLEOTIDE SEQUENCE [LARGE SCALE GENOMIC DNA]</scope>
    <source>
        <strain evidence="3 4">RU4</strain>
    </source>
</reference>
<organism evidence="3 4">
    <name type="scientific">Anaerosporomusa subterranea</name>
    <dbReference type="NCBI Taxonomy" id="1794912"/>
    <lineage>
        <taxon>Bacteria</taxon>
        <taxon>Bacillati</taxon>
        <taxon>Bacillota</taxon>
        <taxon>Negativicutes</taxon>
        <taxon>Acetonemataceae</taxon>
        <taxon>Anaerosporomusa</taxon>
    </lineage>
</organism>